<dbReference type="GO" id="GO:0008270">
    <property type="term" value="F:zinc ion binding"/>
    <property type="evidence" value="ECO:0007669"/>
    <property type="project" value="UniProtKB-KW"/>
</dbReference>
<dbReference type="GO" id="GO:0061630">
    <property type="term" value="F:ubiquitin protein ligase activity"/>
    <property type="evidence" value="ECO:0007669"/>
    <property type="project" value="UniProtKB-EC"/>
</dbReference>
<accession>A0A7E4VEM8</accession>
<evidence type="ECO:0000256" key="1">
    <source>
        <dbReference type="ARBA" id="ARBA00000900"/>
    </source>
</evidence>
<dbReference type="PROSITE" id="PS00518">
    <property type="entry name" value="ZF_RING_1"/>
    <property type="match status" value="1"/>
</dbReference>
<keyword evidence="7" id="KW-0862">Zinc</keyword>
<dbReference type="PANTHER" id="PTHR46076">
    <property type="entry name" value="E3 UBIQUITIN-PROTEIN LIGASE RING1 / RING 2 FAMILY MEMBER"/>
    <property type="match status" value="1"/>
</dbReference>
<dbReference type="GO" id="GO:0031519">
    <property type="term" value="C:PcG protein complex"/>
    <property type="evidence" value="ECO:0007669"/>
    <property type="project" value="TreeGrafter"/>
</dbReference>
<reference evidence="12" key="2">
    <citation type="submission" date="2020-10" db="UniProtKB">
        <authorList>
            <consortium name="WormBaseParasite"/>
        </authorList>
    </citation>
    <scope>IDENTIFICATION</scope>
</reference>
<dbReference type="WBParaSite" id="Pan_g20168.t1">
    <property type="protein sequence ID" value="Pan_g20168.t1"/>
    <property type="gene ID" value="Pan_g20168"/>
</dbReference>
<keyword evidence="5" id="KW-0479">Metal-binding</keyword>
<evidence type="ECO:0000256" key="6">
    <source>
        <dbReference type="ARBA" id="ARBA00022771"/>
    </source>
</evidence>
<name>A0A7E4VEM8_PANRE</name>
<dbReference type="AlphaFoldDB" id="A0A7E4VEM8"/>
<dbReference type="GO" id="GO:0003682">
    <property type="term" value="F:chromatin binding"/>
    <property type="evidence" value="ECO:0007669"/>
    <property type="project" value="TreeGrafter"/>
</dbReference>
<evidence type="ECO:0000313" key="12">
    <source>
        <dbReference type="WBParaSite" id="Pan_g20168.t1"/>
    </source>
</evidence>
<dbReference type="InterPro" id="IPR043540">
    <property type="entry name" value="RING1/RING2"/>
</dbReference>
<proteinExistence type="predicted"/>
<dbReference type="SUPFAM" id="SSF57850">
    <property type="entry name" value="RING/U-box"/>
    <property type="match status" value="1"/>
</dbReference>
<dbReference type="InterPro" id="IPR017907">
    <property type="entry name" value="Znf_RING_CS"/>
</dbReference>
<dbReference type="Pfam" id="PF00097">
    <property type="entry name" value="zf-C3HC4"/>
    <property type="match status" value="1"/>
</dbReference>
<reference evidence="11" key="1">
    <citation type="journal article" date="2013" name="Genetics">
        <title>The draft genome and transcriptome of Panagrellus redivivus are shaped by the harsh demands of a free-living lifestyle.</title>
        <authorList>
            <person name="Srinivasan J."/>
            <person name="Dillman A.R."/>
            <person name="Macchietto M.G."/>
            <person name="Heikkinen L."/>
            <person name="Lakso M."/>
            <person name="Fracchia K.M."/>
            <person name="Antoshechkin I."/>
            <person name="Mortazavi A."/>
            <person name="Wong G."/>
            <person name="Sternberg P.W."/>
        </authorList>
    </citation>
    <scope>NUCLEOTIDE SEQUENCE [LARGE SCALE GENOMIC DNA]</scope>
    <source>
        <strain evidence="11">MT8872</strain>
    </source>
</reference>
<evidence type="ECO:0000256" key="3">
    <source>
        <dbReference type="ARBA" id="ARBA00012483"/>
    </source>
</evidence>
<dbReference type="Gene3D" id="3.30.40.10">
    <property type="entry name" value="Zinc/RING finger domain, C3HC4 (zinc finger)"/>
    <property type="match status" value="1"/>
</dbReference>
<evidence type="ECO:0000256" key="2">
    <source>
        <dbReference type="ARBA" id="ARBA00004906"/>
    </source>
</evidence>
<feature type="region of interest" description="Disordered" evidence="9">
    <location>
        <begin position="154"/>
        <end position="176"/>
    </location>
</feature>
<sequence>MTAKKLPDEADSGGVDLALNRFERIRGAHATGDPGLTDNLDGGIMLERFRAELSCKLCHNVMKDPVLSRSCKHRFCSLCVIENGKVIVNTCPVCQANFTGEKAFSVDDNFSQLIQKLLPINNDIGRRTIYSTLKANGADVKNLSKNAKLPEEDKPDRWGLANIPQDTPTSSVIPPHIPKSELRPLQAEDIIHLKFENGSITLTYMQLDLLPFRLRPGSLRRKPSKDLTAQHAYSICGSHNATFTAEVVDAFVPEQCEKDVKALILLLPAFALCLFPSTFVADLLKERETLPDAPVITLKQQINYGLVVGVILFPDTSVSQFKHAPKQLKRPRCIYITPFATVDHLCQFLIKRSQVETKVKFPPFDVKFSTVLDEKQRLTLRMSPVLKQHSVAKLIGDKKDVYMNLAAPTDTPIPMLNTLVVVKHPFEALHPKIKIKNLLYTSNIHGRPLKLIFKFVSRAKCV</sequence>
<evidence type="ECO:0000313" key="11">
    <source>
        <dbReference type="Proteomes" id="UP000492821"/>
    </source>
</evidence>
<dbReference type="PANTHER" id="PTHR46076:SF3">
    <property type="entry name" value="E3 UBIQUITIN-PROTEIN LIGASE RING1"/>
    <property type="match status" value="1"/>
</dbReference>
<dbReference type="InterPro" id="IPR018957">
    <property type="entry name" value="Znf_C3HC4_RING-type"/>
</dbReference>
<evidence type="ECO:0000256" key="5">
    <source>
        <dbReference type="ARBA" id="ARBA00022723"/>
    </source>
</evidence>
<dbReference type="InterPro" id="IPR001841">
    <property type="entry name" value="Znf_RING"/>
</dbReference>
<dbReference type="SMART" id="SM00184">
    <property type="entry name" value="RING"/>
    <property type="match status" value="1"/>
</dbReference>
<organism evidence="11 12">
    <name type="scientific">Panagrellus redivivus</name>
    <name type="common">Microworm</name>
    <dbReference type="NCBI Taxonomy" id="6233"/>
    <lineage>
        <taxon>Eukaryota</taxon>
        <taxon>Metazoa</taxon>
        <taxon>Ecdysozoa</taxon>
        <taxon>Nematoda</taxon>
        <taxon>Chromadorea</taxon>
        <taxon>Rhabditida</taxon>
        <taxon>Tylenchina</taxon>
        <taxon>Panagrolaimomorpha</taxon>
        <taxon>Panagrolaimoidea</taxon>
        <taxon>Panagrolaimidae</taxon>
        <taxon>Panagrellus</taxon>
    </lineage>
</organism>
<comment type="catalytic activity">
    <reaction evidence="1">
        <text>S-ubiquitinyl-[E2 ubiquitin-conjugating enzyme]-L-cysteine + [acceptor protein]-L-lysine = [E2 ubiquitin-conjugating enzyme]-L-cysteine + N(6)-ubiquitinyl-[acceptor protein]-L-lysine.</text>
        <dbReference type="EC" id="2.3.2.27"/>
    </reaction>
</comment>
<dbReference type="GO" id="GO:0000151">
    <property type="term" value="C:ubiquitin ligase complex"/>
    <property type="evidence" value="ECO:0007669"/>
    <property type="project" value="InterPro"/>
</dbReference>
<protein>
    <recommendedName>
        <fullName evidence="3">RING-type E3 ubiquitin transferase</fullName>
        <ecNumber evidence="3">2.3.2.27</ecNumber>
    </recommendedName>
</protein>
<evidence type="ECO:0000256" key="9">
    <source>
        <dbReference type="SAM" id="MobiDB-lite"/>
    </source>
</evidence>
<dbReference type="InterPro" id="IPR013083">
    <property type="entry name" value="Znf_RING/FYVE/PHD"/>
</dbReference>
<dbReference type="Proteomes" id="UP000492821">
    <property type="component" value="Unassembled WGS sequence"/>
</dbReference>
<keyword evidence="4" id="KW-0808">Transferase</keyword>
<comment type="pathway">
    <text evidence="2">Protein modification; protein ubiquitination.</text>
</comment>
<evidence type="ECO:0000256" key="7">
    <source>
        <dbReference type="ARBA" id="ARBA00022833"/>
    </source>
</evidence>
<keyword evidence="11" id="KW-1185">Reference proteome</keyword>
<evidence type="ECO:0000256" key="8">
    <source>
        <dbReference type="PROSITE-ProRule" id="PRU00175"/>
    </source>
</evidence>
<dbReference type="EC" id="2.3.2.27" evidence="3"/>
<keyword evidence="6 8" id="KW-0863">Zinc-finger</keyword>
<dbReference type="PROSITE" id="PS50089">
    <property type="entry name" value="ZF_RING_2"/>
    <property type="match status" value="1"/>
</dbReference>
<evidence type="ECO:0000259" key="10">
    <source>
        <dbReference type="PROSITE" id="PS50089"/>
    </source>
</evidence>
<feature type="domain" description="RING-type" evidence="10">
    <location>
        <begin position="55"/>
        <end position="95"/>
    </location>
</feature>
<evidence type="ECO:0000256" key="4">
    <source>
        <dbReference type="ARBA" id="ARBA00022679"/>
    </source>
</evidence>